<dbReference type="GO" id="GO:0071897">
    <property type="term" value="P:DNA biosynthetic process"/>
    <property type="evidence" value="ECO:0007669"/>
    <property type="project" value="UniProtKB-ARBA"/>
</dbReference>
<sequence length="256" mass="29032">MNKDVQQLTRTRIKCHTAKVTHHTLLTPPSLYANQYQNPISTWGSSLPLIIPGIQSALKEDLGFSSAEIVLATTLKLPNEFISTSMTTGPCSHRNITMKLKEGSQDLMECTHVFVRYDTVKKSLLPPYEGPFPIAQRTRKTITITRNGNPDSVPINRVKSTHTSSTTGRKQCLLTTKPAGTKKIPFGLKNATKTFPIFIEKILRDHHFVYTYIENLLIASLDEWPHEKRVAYKADNTSPTMQTTHHPQRKQFKFIF</sequence>
<dbReference type="Gene3D" id="3.30.70.270">
    <property type="match status" value="1"/>
</dbReference>
<dbReference type="InterPro" id="IPR043502">
    <property type="entry name" value="DNA/RNA_pol_sf"/>
</dbReference>
<name>A0A7R8CL41_LEPSM</name>
<protein>
    <submittedName>
        <fullName evidence="1">(salmon louse) hypothetical protein</fullName>
    </submittedName>
</protein>
<evidence type="ECO:0000313" key="2">
    <source>
        <dbReference type="Proteomes" id="UP000675881"/>
    </source>
</evidence>
<proteinExistence type="predicted"/>
<keyword evidence="2" id="KW-1185">Reference proteome</keyword>
<gene>
    <name evidence="1" type="ORF">LSAA_5171</name>
</gene>
<accession>A0A7R8CL41</accession>
<dbReference type="Proteomes" id="UP000675881">
    <property type="component" value="Chromosome 14"/>
</dbReference>
<dbReference type="EMBL" id="HG994593">
    <property type="protein sequence ID" value="CAF2849853.1"/>
    <property type="molecule type" value="Genomic_DNA"/>
</dbReference>
<organism evidence="1 2">
    <name type="scientific">Lepeophtheirus salmonis</name>
    <name type="common">Salmon louse</name>
    <name type="synonym">Caligus salmonis</name>
    <dbReference type="NCBI Taxonomy" id="72036"/>
    <lineage>
        <taxon>Eukaryota</taxon>
        <taxon>Metazoa</taxon>
        <taxon>Ecdysozoa</taxon>
        <taxon>Arthropoda</taxon>
        <taxon>Crustacea</taxon>
        <taxon>Multicrustacea</taxon>
        <taxon>Hexanauplia</taxon>
        <taxon>Copepoda</taxon>
        <taxon>Siphonostomatoida</taxon>
        <taxon>Caligidae</taxon>
        <taxon>Lepeophtheirus</taxon>
    </lineage>
</organism>
<dbReference type="SUPFAM" id="SSF56672">
    <property type="entry name" value="DNA/RNA polymerases"/>
    <property type="match status" value="1"/>
</dbReference>
<dbReference type="PANTHER" id="PTHR38681:SF1">
    <property type="entry name" value="RETROVIRUS-RELATED POL POLYPROTEIN FROM TRANSPOSON 412-LIKE PROTEIN"/>
    <property type="match status" value="1"/>
</dbReference>
<evidence type="ECO:0000313" key="1">
    <source>
        <dbReference type="EMBL" id="CAF2849853.1"/>
    </source>
</evidence>
<dbReference type="PANTHER" id="PTHR38681">
    <property type="entry name" value="RETROVIRUS-RELATED POL POLYPROTEIN FROM TRANSPOSON 412-LIKE PROTEIN-RELATED"/>
    <property type="match status" value="1"/>
</dbReference>
<reference evidence="1" key="1">
    <citation type="submission" date="2021-02" db="EMBL/GenBank/DDBJ databases">
        <authorList>
            <person name="Bekaert M."/>
        </authorList>
    </citation>
    <scope>NUCLEOTIDE SEQUENCE</scope>
    <source>
        <strain evidence="1">IoA-00</strain>
    </source>
</reference>
<dbReference type="AlphaFoldDB" id="A0A7R8CL41"/>
<dbReference type="InterPro" id="IPR043128">
    <property type="entry name" value="Rev_trsase/Diguanyl_cyclase"/>
</dbReference>